<evidence type="ECO:0000313" key="1">
    <source>
        <dbReference type="EMBL" id="MBB3702426.1"/>
    </source>
</evidence>
<protein>
    <submittedName>
        <fullName evidence="1">Uncharacterized protein</fullName>
    </submittedName>
</protein>
<sequence length="70" mass="7910">METNNTTTDTFLLEIPKADSSLLKSLVKRMGWTVKATTKPTPYEQALDEKEHGCVNEYDSPEELFSKMGI</sequence>
<gene>
    <name evidence="1" type="ORF">FHS60_000884</name>
</gene>
<organism evidence="1 2">
    <name type="scientific">Alloprevotella rava</name>
    <dbReference type="NCBI Taxonomy" id="671218"/>
    <lineage>
        <taxon>Bacteria</taxon>
        <taxon>Pseudomonadati</taxon>
        <taxon>Bacteroidota</taxon>
        <taxon>Bacteroidia</taxon>
        <taxon>Bacteroidales</taxon>
        <taxon>Prevotellaceae</taxon>
        <taxon>Alloprevotella</taxon>
    </lineage>
</organism>
<dbReference type="AlphaFoldDB" id="A0A7W5UJC3"/>
<reference evidence="1 2" key="1">
    <citation type="submission" date="2020-08" db="EMBL/GenBank/DDBJ databases">
        <title>Genomic Encyclopedia of Type Strains, Phase IV (KMG-IV): sequencing the most valuable type-strain genomes for metagenomic binning, comparative biology and taxonomic classification.</title>
        <authorList>
            <person name="Goeker M."/>
        </authorList>
    </citation>
    <scope>NUCLEOTIDE SEQUENCE [LARGE SCALE GENOMIC DNA]</scope>
    <source>
        <strain evidence="1 2">DSM 22548</strain>
    </source>
</reference>
<dbReference type="RefSeq" id="WP_183695395.1">
    <property type="nucleotide sequence ID" value="NZ_JACICA010000003.1"/>
</dbReference>
<evidence type="ECO:0000313" key="2">
    <source>
        <dbReference type="Proteomes" id="UP000541425"/>
    </source>
</evidence>
<proteinExistence type="predicted"/>
<comment type="caution">
    <text evidence="1">The sequence shown here is derived from an EMBL/GenBank/DDBJ whole genome shotgun (WGS) entry which is preliminary data.</text>
</comment>
<accession>A0A7W5UJC3</accession>
<dbReference type="Proteomes" id="UP000541425">
    <property type="component" value="Unassembled WGS sequence"/>
</dbReference>
<dbReference type="EMBL" id="JACICA010000003">
    <property type="protein sequence ID" value="MBB3702426.1"/>
    <property type="molecule type" value="Genomic_DNA"/>
</dbReference>
<name>A0A7W5UJC3_9BACT</name>